<keyword evidence="3" id="KW-1185">Reference proteome</keyword>
<gene>
    <name evidence="2" type="ORF">Cni_G09199</name>
</gene>
<dbReference type="Proteomes" id="UP001327560">
    <property type="component" value="Chromosome 3"/>
</dbReference>
<dbReference type="Pfam" id="PF02458">
    <property type="entry name" value="Transferase"/>
    <property type="match status" value="1"/>
</dbReference>
<proteinExistence type="predicted"/>
<dbReference type="AlphaFoldDB" id="A0AAQ3Q6A6"/>
<dbReference type="GO" id="GO:0016740">
    <property type="term" value="F:transferase activity"/>
    <property type="evidence" value="ECO:0007669"/>
    <property type="project" value="UniProtKB-KW"/>
</dbReference>
<dbReference type="InterPro" id="IPR051283">
    <property type="entry name" value="Sec_Metabolite_Acyltrans"/>
</dbReference>
<organism evidence="2 3">
    <name type="scientific">Canna indica</name>
    <name type="common">Indian-shot</name>
    <dbReference type="NCBI Taxonomy" id="4628"/>
    <lineage>
        <taxon>Eukaryota</taxon>
        <taxon>Viridiplantae</taxon>
        <taxon>Streptophyta</taxon>
        <taxon>Embryophyta</taxon>
        <taxon>Tracheophyta</taxon>
        <taxon>Spermatophyta</taxon>
        <taxon>Magnoliopsida</taxon>
        <taxon>Liliopsida</taxon>
        <taxon>Zingiberales</taxon>
        <taxon>Cannaceae</taxon>
        <taxon>Canna</taxon>
    </lineage>
</organism>
<reference evidence="2 3" key="1">
    <citation type="submission" date="2023-10" db="EMBL/GenBank/DDBJ databases">
        <title>Chromosome-scale genome assembly provides insights into flower coloration mechanisms of Canna indica.</title>
        <authorList>
            <person name="Li C."/>
        </authorList>
    </citation>
    <scope>NUCLEOTIDE SEQUENCE [LARGE SCALE GENOMIC DNA]</scope>
    <source>
        <tissue evidence="2">Flower</tissue>
    </source>
</reference>
<dbReference type="Gene3D" id="3.30.559.10">
    <property type="entry name" value="Chloramphenicol acetyltransferase-like domain"/>
    <property type="match status" value="2"/>
</dbReference>
<dbReference type="PANTHER" id="PTHR31896">
    <property type="entry name" value="FAMILY REGULATORY PROTEIN, PUTATIVE (AFU_ORTHOLOGUE AFUA_3G14730)-RELATED"/>
    <property type="match status" value="1"/>
</dbReference>
<sequence length="483" mass="53889">MRLHKISMEPNTIEVFFCRSISIKTCKLHYWHSFRILATSNPLEKSMAAEAAAPIAQVRIISQSIIRPSCRPDEEAGGRVIHLTPWDLKMISVDYIQKGLLFHKHHGEDNNYIISSLRTSFAATLDLFFPLAGRLAITKHEDDDSAPHSLSVSLKCDDRGAEFIHASVPTVKVSDILDPLYVPPVVLSLFPINGSINHDGHRFPLLAVQVTELADGIFIGGSLNHVVGDGFCFWNFFNSWSEISRTGSDRGVQPPVLDRWFLDSCKPPIRLPFRSAEELIRIRPVYTPVEECAFHFSAETVAMLKRRSNAEMGGENKQITISSLQSLLARLWVSVTQARYLDPEEETTYMLGIGCRTRLTPPLPDAYLGNCVYLEKVTVKTGELLQRGFSWGAWLLNQAVASYNESTVRSLQEKWATTPYFGNISVIDKPRHLLTGSSPRFNVYGNDFGWGKPAAVRSGGSNKREHGVGGLPLAQRAELAGQR</sequence>
<dbReference type="InterPro" id="IPR023213">
    <property type="entry name" value="CAT-like_dom_sf"/>
</dbReference>
<evidence type="ECO:0000256" key="1">
    <source>
        <dbReference type="ARBA" id="ARBA00022679"/>
    </source>
</evidence>
<protein>
    <submittedName>
        <fullName evidence="2">HXXXD-type acyl-transferase family protein</fullName>
    </submittedName>
</protein>
<evidence type="ECO:0000313" key="2">
    <source>
        <dbReference type="EMBL" id="WOL00486.1"/>
    </source>
</evidence>
<keyword evidence="1" id="KW-0808">Transferase</keyword>
<accession>A0AAQ3Q6A6</accession>
<dbReference type="EMBL" id="CP136892">
    <property type="protein sequence ID" value="WOL00486.1"/>
    <property type="molecule type" value="Genomic_DNA"/>
</dbReference>
<dbReference type="PANTHER" id="PTHR31896:SF43">
    <property type="entry name" value="PROTEIN ENHANCED PSEUDOMONAS SUSCEPTIBILITY 1"/>
    <property type="match status" value="1"/>
</dbReference>
<evidence type="ECO:0000313" key="3">
    <source>
        <dbReference type="Proteomes" id="UP001327560"/>
    </source>
</evidence>
<name>A0AAQ3Q6A6_9LILI</name>